<gene>
    <name evidence="3" type="ORF">BGE01nite_18050</name>
</gene>
<keyword evidence="2" id="KW-0812">Transmembrane</keyword>
<feature type="transmembrane region" description="Helical" evidence="2">
    <location>
        <begin position="180"/>
        <end position="200"/>
    </location>
</feature>
<feature type="transmembrane region" description="Helical" evidence="2">
    <location>
        <begin position="126"/>
        <end position="144"/>
    </location>
</feature>
<protein>
    <submittedName>
        <fullName evidence="3">Uncharacterized protein</fullName>
    </submittedName>
</protein>
<dbReference type="EMBL" id="BKAG01000010">
    <property type="protein sequence ID" value="GEP42514.1"/>
    <property type="molecule type" value="Genomic_DNA"/>
</dbReference>
<feature type="region of interest" description="Disordered" evidence="1">
    <location>
        <begin position="70"/>
        <end position="95"/>
    </location>
</feature>
<organism evidence="3 4">
    <name type="scientific">Brevifollis gellanilyticus</name>
    <dbReference type="NCBI Taxonomy" id="748831"/>
    <lineage>
        <taxon>Bacteria</taxon>
        <taxon>Pseudomonadati</taxon>
        <taxon>Verrucomicrobiota</taxon>
        <taxon>Verrucomicrobiia</taxon>
        <taxon>Verrucomicrobiales</taxon>
        <taxon>Verrucomicrobiaceae</taxon>
    </lineage>
</organism>
<keyword evidence="4" id="KW-1185">Reference proteome</keyword>
<proteinExistence type="predicted"/>
<sequence>MRTLQITLFIIGNVLFLGQLGRDLHHIAWGVETSVFDEFSPERTKVRNESSSSVLLEEYRKAWVESEKLKADAQPQKDDPFSSGGDSGTYVSSTTRSKNPALFKKLDELHSELAERQNKSRELRDTWAYSVYGILLILTGFGLYHRGRRWVGVALAISGFTVVEYWASPPIGFGGAQAEFTALLWSKTALTVIALILLYVSARAFNGQRIFES</sequence>
<feature type="compositionally biased region" description="Basic and acidic residues" evidence="1">
    <location>
        <begin position="70"/>
        <end position="80"/>
    </location>
</feature>
<reference evidence="3 4" key="1">
    <citation type="submission" date="2019-07" db="EMBL/GenBank/DDBJ databases">
        <title>Whole genome shotgun sequence of Brevifollis gellanilyticus NBRC 108608.</title>
        <authorList>
            <person name="Hosoyama A."/>
            <person name="Uohara A."/>
            <person name="Ohji S."/>
            <person name="Ichikawa N."/>
        </authorList>
    </citation>
    <scope>NUCLEOTIDE SEQUENCE [LARGE SCALE GENOMIC DNA]</scope>
    <source>
        <strain evidence="3 4">NBRC 108608</strain>
    </source>
</reference>
<keyword evidence="2" id="KW-1133">Transmembrane helix</keyword>
<accession>A0A512M715</accession>
<dbReference type="AlphaFoldDB" id="A0A512M715"/>
<evidence type="ECO:0000256" key="2">
    <source>
        <dbReference type="SAM" id="Phobius"/>
    </source>
</evidence>
<comment type="caution">
    <text evidence="3">The sequence shown here is derived from an EMBL/GenBank/DDBJ whole genome shotgun (WGS) entry which is preliminary data.</text>
</comment>
<evidence type="ECO:0000313" key="4">
    <source>
        <dbReference type="Proteomes" id="UP000321577"/>
    </source>
</evidence>
<feature type="transmembrane region" description="Helical" evidence="2">
    <location>
        <begin position="151"/>
        <end position="168"/>
    </location>
</feature>
<dbReference type="Proteomes" id="UP000321577">
    <property type="component" value="Unassembled WGS sequence"/>
</dbReference>
<evidence type="ECO:0000313" key="3">
    <source>
        <dbReference type="EMBL" id="GEP42514.1"/>
    </source>
</evidence>
<keyword evidence="2" id="KW-0472">Membrane</keyword>
<evidence type="ECO:0000256" key="1">
    <source>
        <dbReference type="SAM" id="MobiDB-lite"/>
    </source>
</evidence>
<name>A0A512M715_9BACT</name>
<dbReference type="OrthoDB" id="9843149at2"/>
<dbReference type="RefSeq" id="WP_146850112.1">
    <property type="nucleotide sequence ID" value="NZ_BKAG01000010.1"/>
</dbReference>